<protein>
    <recommendedName>
        <fullName evidence="4">YrhK-like protein</fullName>
    </recommendedName>
</protein>
<reference evidence="3" key="1">
    <citation type="journal article" date="2019" name="Int. J. Syst. Evol. Microbiol.">
        <title>The Global Catalogue of Microorganisms (GCM) 10K type strain sequencing project: providing services to taxonomists for standard genome sequencing and annotation.</title>
        <authorList>
            <consortium name="The Broad Institute Genomics Platform"/>
            <consortium name="The Broad Institute Genome Sequencing Center for Infectious Disease"/>
            <person name="Wu L."/>
            <person name="Ma J."/>
        </authorList>
    </citation>
    <scope>NUCLEOTIDE SEQUENCE [LARGE SCALE GENOMIC DNA]</scope>
    <source>
        <strain evidence="3">KCTC 42866</strain>
    </source>
</reference>
<accession>A0ABW5MLR2</accession>
<dbReference type="RefSeq" id="WP_379081074.1">
    <property type="nucleotide sequence ID" value="NZ_JBHULL010000015.1"/>
</dbReference>
<dbReference type="EMBL" id="JBHULL010000015">
    <property type="protein sequence ID" value="MFD2584240.1"/>
    <property type="molecule type" value="Genomic_DNA"/>
</dbReference>
<keyword evidence="1" id="KW-0812">Transmembrane</keyword>
<keyword evidence="1" id="KW-0472">Membrane</keyword>
<dbReference type="Proteomes" id="UP001597461">
    <property type="component" value="Unassembled WGS sequence"/>
</dbReference>
<evidence type="ECO:0000313" key="3">
    <source>
        <dbReference type="Proteomes" id="UP001597461"/>
    </source>
</evidence>
<name>A0ABW5MLR2_9SPHI</name>
<evidence type="ECO:0000256" key="1">
    <source>
        <dbReference type="SAM" id="Phobius"/>
    </source>
</evidence>
<proteinExistence type="predicted"/>
<organism evidence="2 3">
    <name type="scientific">Pedobacter vanadiisoli</name>
    <dbReference type="NCBI Taxonomy" id="1761975"/>
    <lineage>
        <taxon>Bacteria</taxon>
        <taxon>Pseudomonadati</taxon>
        <taxon>Bacteroidota</taxon>
        <taxon>Sphingobacteriia</taxon>
        <taxon>Sphingobacteriales</taxon>
        <taxon>Sphingobacteriaceae</taxon>
        <taxon>Pedobacter</taxon>
    </lineage>
</organism>
<feature type="transmembrane region" description="Helical" evidence="1">
    <location>
        <begin position="30"/>
        <end position="47"/>
    </location>
</feature>
<comment type="caution">
    <text evidence="2">The sequence shown here is derived from an EMBL/GenBank/DDBJ whole genome shotgun (WGS) entry which is preliminary data.</text>
</comment>
<evidence type="ECO:0000313" key="2">
    <source>
        <dbReference type="EMBL" id="MFD2584240.1"/>
    </source>
</evidence>
<gene>
    <name evidence="2" type="ORF">ACFSR6_17175</name>
</gene>
<sequence>MDDMDKRFERTEESGIADTQKYFDRIHDKLFSSNSLLIGGYFALIAIRKDVPNWRIIVPLINSGFLLLIDYRMMVKARIQASITTVDGKQREVRNYYP</sequence>
<evidence type="ECO:0008006" key="4">
    <source>
        <dbReference type="Google" id="ProtNLM"/>
    </source>
</evidence>
<keyword evidence="3" id="KW-1185">Reference proteome</keyword>
<feature type="transmembrane region" description="Helical" evidence="1">
    <location>
        <begin position="53"/>
        <end position="71"/>
    </location>
</feature>
<keyword evidence="1" id="KW-1133">Transmembrane helix</keyword>